<evidence type="ECO:0000313" key="8">
    <source>
        <dbReference type="Proteomes" id="UP000199058"/>
    </source>
</evidence>
<accession>A0A1I1GU43</accession>
<dbReference type="GO" id="GO:0005886">
    <property type="term" value="C:plasma membrane"/>
    <property type="evidence" value="ECO:0007669"/>
    <property type="project" value="InterPro"/>
</dbReference>
<keyword evidence="3 5" id="KW-1133">Transmembrane helix</keyword>
<feature type="transmembrane region" description="Helical" evidence="5">
    <location>
        <begin position="31"/>
        <end position="55"/>
    </location>
</feature>
<dbReference type="PANTHER" id="PTHR36985">
    <property type="entry name" value="TRANSLOCATION AND ASSEMBLY MODULE SUBUNIT TAMB"/>
    <property type="match status" value="1"/>
</dbReference>
<evidence type="ECO:0000259" key="6">
    <source>
        <dbReference type="Pfam" id="PF04357"/>
    </source>
</evidence>
<evidence type="ECO:0000256" key="3">
    <source>
        <dbReference type="ARBA" id="ARBA00022989"/>
    </source>
</evidence>
<gene>
    <name evidence="7" type="ORF">SAMN05660443_1627</name>
</gene>
<keyword evidence="4 5" id="KW-0472">Membrane</keyword>
<organism evidence="7 8">
    <name type="scientific">Marinospirillum celere</name>
    <dbReference type="NCBI Taxonomy" id="1122252"/>
    <lineage>
        <taxon>Bacteria</taxon>
        <taxon>Pseudomonadati</taxon>
        <taxon>Pseudomonadota</taxon>
        <taxon>Gammaproteobacteria</taxon>
        <taxon>Oceanospirillales</taxon>
        <taxon>Oceanospirillaceae</taxon>
        <taxon>Marinospirillum</taxon>
    </lineage>
</organism>
<evidence type="ECO:0000256" key="4">
    <source>
        <dbReference type="ARBA" id="ARBA00023136"/>
    </source>
</evidence>
<evidence type="ECO:0000256" key="1">
    <source>
        <dbReference type="ARBA" id="ARBA00004167"/>
    </source>
</evidence>
<evidence type="ECO:0000313" key="7">
    <source>
        <dbReference type="EMBL" id="SFC15005.1"/>
    </source>
</evidence>
<protein>
    <submittedName>
        <fullName evidence="7">Translocation and assembly module TamB</fullName>
    </submittedName>
</protein>
<dbReference type="RefSeq" id="WP_091961787.1">
    <property type="nucleotide sequence ID" value="NZ_FOLH01000003.1"/>
</dbReference>
<dbReference type="OrthoDB" id="5555605at2"/>
<comment type="subcellular location">
    <subcellularLocation>
        <location evidence="1">Membrane</location>
        <topology evidence="1">Single-pass membrane protein</topology>
    </subcellularLocation>
</comment>
<keyword evidence="2 5" id="KW-0812">Transmembrane</keyword>
<dbReference type="Proteomes" id="UP000199058">
    <property type="component" value="Unassembled WGS sequence"/>
</dbReference>
<dbReference type="InterPro" id="IPR007452">
    <property type="entry name" value="TamB_C"/>
</dbReference>
<dbReference type="AlphaFoldDB" id="A0A1I1GU43"/>
<proteinExistence type="predicted"/>
<dbReference type="STRING" id="1122252.SAMN05660443_1627"/>
<reference evidence="7 8" key="1">
    <citation type="submission" date="2016-10" db="EMBL/GenBank/DDBJ databases">
        <authorList>
            <person name="de Groot N.N."/>
        </authorList>
    </citation>
    <scope>NUCLEOTIDE SEQUENCE [LARGE SCALE GENOMIC DNA]</scope>
    <source>
        <strain evidence="7 8">DSM 18438</strain>
    </source>
</reference>
<dbReference type="Pfam" id="PF04357">
    <property type="entry name" value="TamB"/>
    <property type="match status" value="1"/>
</dbReference>
<evidence type="ECO:0000256" key="5">
    <source>
        <dbReference type="SAM" id="Phobius"/>
    </source>
</evidence>
<dbReference type="EMBL" id="FOLH01000003">
    <property type="protein sequence ID" value="SFC15005.1"/>
    <property type="molecule type" value="Genomic_DNA"/>
</dbReference>
<dbReference type="GO" id="GO:0097347">
    <property type="term" value="C:TAM protein secretion complex"/>
    <property type="evidence" value="ECO:0007669"/>
    <property type="project" value="TreeGrafter"/>
</dbReference>
<dbReference type="PANTHER" id="PTHR36985:SF1">
    <property type="entry name" value="TRANSLOCATION AND ASSEMBLY MODULE SUBUNIT TAMB"/>
    <property type="match status" value="1"/>
</dbReference>
<keyword evidence="8" id="KW-1185">Reference proteome</keyword>
<sequence>MISRAWLYFRQRLVARLLLPLLWLRLILRWLLYLASASISLLTLFLLLGFLWLFASEPGGSWLLRQAPGVQVEGFSGYLISDWQAEKLSWEGEETRVELENLQIAWQPLCLLRFAVCVRSAEATALNIDRFPATDSEAEATATSEDSGWDSFRMPEIQLPELAMPWPLTVDEVRLSSLTFNQQEHLNAIYLQDARWQDVTLEWQNLSLHTPWLPLDSHSPLQAQGHLDMQGDWALALDLQAGWQGLQLQAQAGGSLQVLEIRELAADRLPVKATAELALFTAELPLRVQLEATEVSSSDFWQARSLPPPVAVQKLDSNFLLDHVNLEFSGDLEQGWRLDSKGQLLAGQQLILLDLALTMDLTDLQLEKLQLAYHPERQLTLSGQSDWASLFSLGGEGRETADAQLHLDWQTFLGEGFPWQAFMNEPWTPFWSEDSLTLQASLQQGQLSLGGYLDTHLDLQGDELELETRFSSTLPLHSLLNLGRASARLSQPLEPLNLNEPSSPLEKWLSWAEDLELGLQGQLKGELERVDFPFLANLDFDLLWQGSQRYYSLHLPTISLQGAGEEHLQAKLLLTSDFWQASLSSHLADLEHLTQPWVEGLDGDLVVTAHASLPALINGYKTSVDLASLQTSLLQGDYRLRASARQVSWQDIEIQKMAWALEYSGLISRPLGQQPIKWQVLAQQLQIGDDLQLENLRLQLEGLAEEHRLRLSGDYTGQNFSMTLDGGWKPQEEGGRILSYAMEPFDLEGLGFLLPDNLQWQGRMQGEVSMDWQPDGLHADLFLDANGGEFLVYQVDEINRIEEWIPFSYQQLELAVQLRPDYLDVHWQLYGEQLGLSELDLQLALFADPETGERSLNGRYLLEDADLQLLLPFLDVDDLDGKLQGSGEIRGQLLAPEIWGELRLIEVSASDLQWPVNLSRLDAVITLQAREARLGGDFEAGRRGSGRLDGQLNWEDGLEGLLDISGRQIDIRVEPWAGLELEPNLRLTLRAGELHLGGTLAIPSGNIEIQRLPQQAVRVSSDARVRNRPEPEPALVAGFSMDIELIIGSDRLRLNAFGLEADLEGRLRVGDGMDTRGELLLVRGTYQSWGQDLRLRRARLNFNGPIDLPFLDIEAIREIQDVLVGIRVTGRIDEPETEIFSEPAMSSENALAWLVLGRPLQTETDENAVNTAALSLGLAGVADYTRRVGEVVGIRDFELATEGEGSDASVVAAGYLNRRLSVRYGVGIYEDISRVAVRYELTRQLYIEVVNSIENSLDIFWEVDY</sequence>
<feature type="domain" description="Translocation and assembly module TamB C-terminal" evidence="6">
    <location>
        <begin position="940"/>
        <end position="1265"/>
    </location>
</feature>
<evidence type="ECO:0000256" key="2">
    <source>
        <dbReference type="ARBA" id="ARBA00022692"/>
    </source>
</evidence>
<dbReference type="GO" id="GO:0009306">
    <property type="term" value="P:protein secretion"/>
    <property type="evidence" value="ECO:0007669"/>
    <property type="project" value="InterPro"/>
</dbReference>
<name>A0A1I1GU43_9GAMM</name>